<dbReference type="InterPro" id="IPR001261">
    <property type="entry name" value="ArgE/DapE_CS"/>
</dbReference>
<dbReference type="PANTHER" id="PTHR43808">
    <property type="entry name" value="ACETYLORNITHINE DEACETYLASE"/>
    <property type="match status" value="1"/>
</dbReference>
<reference evidence="9" key="2">
    <citation type="journal article" date="2023" name="IMA Fungus">
        <title>Comparative genomic study of the Penicillium genus elucidates a diverse pangenome and 15 lateral gene transfer events.</title>
        <authorList>
            <person name="Petersen C."/>
            <person name="Sorensen T."/>
            <person name="Nielsen M.R."/>
            <person name="Sondergaard T.E."/>
            <person name="Sorensen J.L."/>
            <person name="Fitzpatrick D.A."/>
            <person name="Frisvad J.C."/>
            <person name="Nielsen K.L."/>
        </authorList>
    </citation>
    <scope>NUCLEOTIDE SEQUENCE</scope>
    <source>
        <strain evidence="9">IBT 30728</strain>
    </source>
</reference>
<dbReference type="Gene3D" id="3.30.70.360">
    <property type="match status" value="1"/>
</dbReference>
<dbReference type="Pfam" id="PF07687">
    <property type="entry name" value="M20_dimer"/>
    <property type="match status" value="1"/>
</dbReference>
<evidence type="ECO:0000256" key="1">
    <source>
        <dbReference type="ARBA" id="ARBA00001947"/>
    </source>
</evidence>
<evidence type="ECO:0000256" key="5">
    <source>
        <dbReference type="ARBA" id="ARBA00022801"/>
    </source>
</evidence>
<dbReference type="GO" id="GO:0004180">
    <property type="term" value="F:carboxypeptidase activity"/>
    <property type="evidence" value="ECO:0007669"/>
    <property type="project" value="UniProtKB-KW"/>
</dbReference>
<dbReference type="Proteomes" id="UP001148312">
    <property type="component" value="Unassembled WGS sequence"/>
</dbReference>
<keyword evidence="9" id="KW-0121">Carboxypeptidase</keyword>
<comment type="cofactor">
    <cofactor evidence="1">
        <name>Zn(2+)</name>
        <dbReference type="ChEBI" id="CHEBI:29105"/>
    </cofactor>
</comment>
<organism evidence="9 10">
    <name type="scientific">Penicillium diatomitis</name>
    <dbReference type="NCBI Taxonomy" id="2819901"/>
    <lineage>
        <taxon>Eukaryota</taxon>
        <taxon>Fungi</taxon>
        <taxon>Dikarya</taxon>
        <taxon>Ascomycota</taxon>
        <taxon>Pezizomycotina</taxon>
        <taxon>Eurotiomycetes</taxon>
        <taxon>Eurotiomycetidae</taxon>
        <taxon>Eurotiales</taxon>
        <taxon>Aspergillaceae</taxon>
        <taxon>Penicillium</taxon>
    </lineage>
</organism>
<dbReference type="GO" id="GO:0046872">
    <property type="term" value="F:metal ion binding"/>
    <property type="evidence" value="ECO:0007669"/>
    <property type="project" value="UniProtKB-KW"/>
</dbReference>
<dbReference type="GO" id="GO:0006508">
    <property type="term" value="P:proteolysis"/>
    <property type="evidence" value="ECO:0007669"/>
    <property type="project" value="UniProtKB-KW"/>
</dbReference>
<keyword evidence="5" id="KW-0378">Hydrolase</keyword>
<dbReference type="SUPFAM" id="SSF55031">
    <property type="entry name" value="Bacterial exopeptidase dimerisation domain"/>
    <property type="match status" value="1"/>
</dbReference>
<dbReference type="PROSITE" id="PS00758">
    <property type="entry name" value="ARGE_DAPE_CPG2_1"/>
    <property type="match status" value="1"/>
</dbReference>
<keyword evidence="6" id="KW-0862">Zinc</keyword>
<evidence type="ECO:0000256" key="3">
    <source>
        <dbReference type="ARBA" id="ARBA00022670"/>
    </source>
</evidence>
<evidence type="ECO:0000256" key="4">
    <source>
        <dbReference type="ARBA" id="ARBA00022723"/>
    </source>
</evidence>
<evidence type="ECO:0000313" key="9">
    <source>
        <dbReference type="EMBL" id="KAJ5477200.1"/>
    </source>
</evidence>
<sequence>MKLTSLLAAAAVVAVSHASPHPALDQQQALGSLQEAHRTIVGEKADQSLEDLLQHDPLLSFHRDLVSIESISGNEHDVGIFVADFLRAKNFTVVKQKVASVKKKKGDVPDNDDETPKTRYNIYAYPSSLQEQPSILVTSHIDTVPPFIPYSVHKPESATSRSESVDDHVIAGRGSVDAKGSVAAQVYAVLETLEANPDAKLGLLFVVGEEIGGDGMKTFSESEINFKSAYHTVIFGEPTEAKLVSGHKGMLGFEVLAHGKAAHSGYPWLGKSAVSAILPALSRVDQLGNLPVSQGGLPSSDKYGNTTLNIGTIRAGVATNVVPASARADVAVRLAAGTAEEAREIIRRAVKDATREVEADVEVDFSNHNEAYSPQDLDTDVDGFEVMPVNYGTDVPNLTVRDGVKRYLYGPGSIFVAHGDDEALTVRDMKEAVKGFKKLIDAALERD</sequence>
<dbReference type="InterPro" id="IPR002933">
    <property type="entry name" value="Peptidase_M20"/>
</dbReference>
<feature type="chain" id="PRO_5040866810" evidence="7">
    <location>
        <begin position="19"/>
        <end position="447"/>
    </location>
</feature>
<dbReference type="InterPro" id="IPR036264">
    <property type="entry name" value="Bact_exopeptidase_dim_dom"/>
</dbReference>
<keyword evidence="10" id="KW-1185">Reference proteome</keyword>
<feature type="signal peptide" evidence="7">
    <location>
        <begin position="1"/>
        <end position="18"/>
    </location>
</feature>
<keyword evidence="4" id="KW-0479">Metal-binding</keyword>
<comment type="similarity">
    <text evidence="2">Belongs to the peptidase M20A family.</text>
</comment>
<evidence type="ECO:0000313" key="10">
    <source>
        <dbReference type="Proteomes" id="UP001148312"/>
    </source>
</evidence>
<dbReference type="InterPro" id="IPR050072">
    <property type="entry name" value="Peptidase_M20A"/>
</dbReference>
<evidence type="ECO:0000256" key="2">
    <source>
        <dbReference type="ARBA" id="ARBA00006247"/>
    </source>
</evidence>
<evidence type="ECO:0000259" key="8">
    <source>
        <dbReference type="Pfam" id="PF07687"/>
    </source>
</evidence>
<dbReference type="Pfam" id="PF01546">
    <property type="entry name" value="Peptidase_M20"/>
    <property type="match status" value="1"/>
</dbReference>
<name>A0A9X0BNU1_9EURO</name>
<dbReference type="CDD" id="cd05652">
    <property type="entry name" value="M20_ArgE_DapE-like_fungal"/>
    <property type="match status" value="1"/>
</dbReference>
<protein>
    <submittedName>
        <fullName evidence="9">Carboxypeptidase</fullName>
    </submittedName>
</protein>
<dbReference type="SUPFAM" id="SSF53187">
    <property type="entry name" value="Zn-dependent exopeptidases"/>
    <property type="match status" value="1"/>
</dbReference>
<dbReference type="RefSeq" id="XP_056787744.1">
    <property type="nucleotide sequence ID" value="XM_056936945.1"/>
</dbReference>
<comment type="caution">
    <text evidence="9">The sequence shown here is derived from an EMBL/GenBank/DDBJ whole genome shotgun (WGS) entry which is preliminary data.</text>
</comment>
<keyword evidence="7" id="KW-0732">Signal</keyword>
<gene>
    <name evidence="9" type="ORF">N7539_007344</name>
</gene>
<keyword evidence="3" id="KW-0645">Protease</keyword>
<dbReference type="Gene3D" id="3.40.630.10">
    <property type="entry name" value="Zn peptidases"/>
    <property type="match status" value="1"/>
</dbReference>
<dbReference type="InterPro" id="IPR011650">
    <property type="entry name" value="Peptidase_M20_dimer"/>
</dbReference>
<feature type="domain" description="Peptidase M20 dimerisation" evidence="8">
    <location>
        <begin position="246"/>
        <end position="355"/>
    </location>
</feature>
<reference evidence="9" key="1">
    <citation type="submission" date="2022-12" db="EMBL/GenBank/DDBJ databases">
        <authorList>
            <person name="Petersen C."/>
        </authorList>
    </citation>
    <scope>NUCLEOTIDE SEQUENCE</scope>
    <source>
        <strain evidence="9">IBT 30728</strain>
    </source>
</reference>
<dbReference type="PROSITE" id="PS00759">
    <property type="entry name" value="ARGE_DAPE_CPG2_2"/>
    <property type="match status" value="1"/>
</dbReference>
<proteinExistence type="inferred from homology"/>
<dbReference type="GeneID" id="81627194"/>
<evidence type="ECO:0000256" key="6">
    <source>
        <dbReference type="ARBA" id="ARBA00022833"/>
    </source>
</evidence>
<dbReference type="AlphaFoldDB" id="A0A9X0BNU1"/>
<accession>A0A9X0BNU1</accession>
<dbReference type="PANTHER" id="PTHR43808:SF8">
    <property type="entry name" value="PEPTIDASE M20 DIMERISATION DOMAIN-CONTAINING PROTEIN"/>
    <property type="match status" value="1"/>
</dbReference>
<dbReference type="EMBL" id="JAPWDQ010000010">
    <property type="protein sequence ID" value="KAJ5477200.1"/>
    <property type="molecule type" value="Genomic_DNA"/>
</dbReference>
<evidence type="ECO:0000256" key="7">
    <source>
        <dbReference type="SAM" id="SignalP"/>
    </source>
</evidence>